<keyword evidence="3" id="KW-1185">Reference proteome</keyword>
<dbReference type="PROSITE" id="PS51831">
    <property type="entry name" value="HD"/>
    <property type="match status" value="1"/>
</dbReference>
<protein>
    <submittedName>
        <fullName evidence="2">HD domain-containing protein</fullName>
    </submittedName>
</protein>
<dbReference type="AlphaFoldDB" id="A0A6H1UGP9"/>
<feature type="domain" description="HD" evidence="1">
    <location>
        <begin position="27"/>
        <end position="131"/>
    </location>
</feature>
<gene>
    <name evidence="2" type="ORF">HER31_16110</name>
</gene>
<evidence type="ECO:0000313" key="2">
    <source>
        <dbReference type="EMBL" id="QIZ78285.1"/>
    </source>
</evidence>
<dbReference type="KEGG" id="fes:HER31_16110"/>
<dbReference type="SMART" id="SM00471">
    <property type="entry name" value="HDc"/>
    <property type="match status" value="1"/>
</dbReference>
<dbReference type="Gene3D" id="1.10.3210.50">
    <property type="match status" value="1"/>
</dbReference>
<name>A0A6H1UGP9_9GAMM</name>
<evidence type="ECO:0000313" key="3">
    <source>
        <dbReference type="Proteomes" id="UP000501602"/>
    </source>
</evidence>
<dbReference type="Proteomes" id="UP000501602">
    <property type="component" value="Chromosome"/>
</dbReference>
<sequence>MNHPFDASWQQLCHAWAEAAGRDGAHDVSHIERVAVAAKQLAQAEGADLAVVLPAAWLHDVVLVDKRDERRDQASKLSADKAIKLLDEYGYPSQHLDAIHHAIVSHSWSAGVPCETIEAKVVQDADRLDALGAIGLSRCLMLGGQWERDLYHPTDPLAKLRSLDDDNFNIDHFFVKLQHLPGSMTTEAGKAEGQRRWQFMQQYLDQLMLELGHG</sequence>
<proteinExistence type="predicted"/>
<dbReference type="CDD" id="cd00077">
    <property type="entry name" value="HDc"/>
    <property type="match status" value="1"/>
</dbReference>
<dbReference type="PANTHER" id="PTHR33594">
    <property type="entry name" value="SUPERFAMILY HYDROLASE, PUTATIVE (AFU_ORTHOLOGUE AFUA_1G03035)-RELATED"/>
    <property type="match status" value="1"/>
</dbReference>
<dbReference type="InterPro" id="IPR003607">
    <property type="entry name" value="HD/PDEase_dom"/>
</dbReference>
<dbReference type="EMBL" id="CP051180">
    <property type="protein sequence ID" value="QIZ78285.1"/>
    <property type="molecule type" value="Genomic_DNA"/>
</dbReference>
<dbReference type="PANTHER" id="PTHR33594:SF1">
    <property type="entry name" value="HD_PDEASE DOMAIN-CONTAINING PROTEIN"/>
    <property type="match status" value="1"/>
</dbReference>
<accession>A0A6H1UGP9</accession>
<reference evidence="2 3" key="1">
    <citation type="submission" date="2020-04" db="EMBL/GenBank/DDBJ databases">
        <title>Ferrimonas sp. S7 isolated from sea water.</title>
        <authorList>
            <person name="Bae S.S."/>
            <person name="Baek K."/>
        </authorList>
    </citation>
    <scope>NUCLEOTIDE SEQUENCE [LARGE SCALE GENOMIC DNA]</scope>
    <source>
        <strain evidence="2 3">S7</strain>
    </source>
</reference>
<dbReference type="RefSeq" id="WP_168662103.1">
    <property type="nucleotide sequence ID" value="NZ_CP051180.1"/>
</dbReference>
<organism evidence="2 3">
    <name type="scientific">Ferrimonas lipolytica</name>
    <dbReference type="NCBI Taxonomy" id="2724191"/>
    <lineage>
        <taxon>Bacteria</taxon>
        <taxon>Pseudomonadati</taxon>
        <taxon>Pseudomonadota</taxon>
        <taxon>Gammaproteobacteria</taxon>
        <taxon>Alteromonadales</taxon>
        <taxon>Ferrimonadaceae</taxon>
        <taxon>Ferrimonas</taxon>
    </lineage>
</organism>
<dbReference type="Pfam" id="PF01966">
    <property type="entry name" value="HD"/>
    <property type="match status" value="1"/>
</dbReference>
<evidence type="ECO:0000259" key="1">
    <source>
        <dbReference type="PROSITE" id="PS51831"/>
    </source>
</evidence>
<dbReference type="InterPro" id="IPR006674">
    <property type="entry name" value="HD_domain"/>
</dbReference>
<dbReference type="SUPFAM" id="SSF109604">
    <property type="entry name" value="HD-domain/PDEase-like"/>
    <property type="match status" value="1"/>
</dbReference>